<accession>A0ABY3SN84</accession>
<keyword evidence="3 6" id="KW-0238">DNA-binding</keyword>
<evidence type="ECO:0000256" key="2">
    <source>
        <dbReference type="ARBA" id="ARBA00023015"/>
    </source>
</evidence>
<dbReference type="Gene3D" id="3.40.50.2300">
    <property type="match status" value="2"/>
</dbReference>
<evidence type="ECO:0000313" key="6">
    <source>
        <dbReference type="EMBL" id="UJF34948.1"/>
    </source>
</evidence>
<evidence type="ECO:0000313" key="7">
    <source>
        <dbReference type="Proteomes" id="UP001649230"/>
    </source>
</evidence>
<dbReference type="InterPro" id="IPR046335">
    <property type="entry name" value="LacI/GalR-like_sensor"/>
</dbReference>
<dbReference type="SMART" id="SM00354">
    <property type="entry name" value="HTH_LACI"/>
    <property type="match status" value="1"/>
</dbReference>
<dbReference type="PANTHER" id="PTHR30146">
    <property type="entry name" value="LACI-RELATED TRANSCRIPTIONAL REPRESSOR"/>
    <property type="match status" value="1"/>
</dbReference>
<dbReference type="Pfam" id="PF00356">
    <property type="entry name" value="LacI"/>
    <property type="match status" value="1"/>
</dbReference>
<evidence type="ECO:0000259" key="5">
    <source>
        <dbReference type="PROSITE" id="PS50932"/>
    </source>
</evidence>
<sequence>MARPKKVSMQDIAQYLGISKNAVSLALSNRKGVSEELRQQVLQAAEELGYDKHIGQDLTGKQEHSAVLILVPERIMSYEDNEHFLFYHDLIWGLEQKLRDQGFSAVIQRISLQMEQSLFLPELTHSINFDRVILFGIVREEYARLVQQKWSSLLMFDSFYRSVPGPAVTSANVEGAYTAAQYLLDQCHRRIGFIGPVHLTTSHEERWFGFWKALSEQSVMVDESCCLLESKGFHHTEEEIRHFLDTCGHLPTAFLCGNDRIALLLMTELQTRQIRVPEDISVIGFDGLDMSASSEPPLTTMKVDKNGMCEAAARWLQMETGRKEAPPNMRWYVPVSLIARSSVKTLV</sequence>
<keyword evidence="1" id="KW-0678">Repressor</keyword>
<dbReference type="SUPFAM" id="SSF47413">
    <property type="entry name" value="lambda repressor-like DNA-binding domains"/>
    <property type="match status" value="1"/>
</dbReference>
<dbReference type="GO" id="GO:0003677">
    <property type="term" value="F:DNA binding"/>
    <property type="evidence" value="ECO:0007669"/>
    <property type="project" value="UniProtKB-KW"/>
</dbReference>
<evidence type="ECO:0000256" key="1">
    <source>
        <dbReference type="ARBA" id="ARBA00022491"/>
    </source>
</evidence>
<dbReference type="InterPro" id="IPR028082">
    <property type="entry name" value="Peripla_BP_I"/>
</dbReference>
<dbReference type="InterPro" id="IPR010982">
    <property type="entry name" value="Lambda_DNA-bd_dom_sf"/>
</dbReference>
<dbReference type="RefSeq" id="WP_235121521.1">
    <property type="nucleotide sequence ID" value="NZ_CP090978.1"/>
</dbReference>
<feature type="domain" description="HTH lacI-type" evidence="5">
    <location>
        <begin position="7"/>
        <end position="60"/>
    </location>
</feature>
<gene>
    <name evidence="6" type="ORF">L0M14_07325</name>
</gene>
<evidence type="ECO:0000256" key="3">
    <source>
        <dbReference type="ARBA" id="ARBA00023125"/>
    </source>
</evidence>
<keyword evidence="7" id="KW-1185">Reference proteome</keyword>
<dbReference type="PROSITE" id="PS50932">
    <property type="entry name" value="HTH_LACI_2"/>
    <property type="match status" value="1"/>
</dbReference>
<organism evidence="6 7">
    <name type="scientific">Paenibacillus hexagrammi</name>
    <dbReference type="NCBI Taxonomy" id="2908839"/>
    <lineage>
        <taxon>Bacteria</taxon>
        <taxon>Bacillati</taxon>
        <taxon>Bacillota</taxon>
        <taxon>Bacilli</taxon>
        <taxon>Bacillales</taxon>
        <taxon>Paenibacillaceae</taxon>
        <taxon>Paenibacillus</taxon>
    </lineage>
</organism>
<keyword evidence="4" id="KW-0804">Transcription</keyword>
<dbReference type="Pfam" id="PF13377">
    <property type="entry name" value="Peripla_BP_3"/>
    <property type="match status" value="1"/>
</dbReference>
<dbReference type="InterPro" id="IPR000843">
    <property type="entry name" value="HTH_LacI"/>
</dbReference>
<protein>
    <submittedName>
        <fullName evidence="6">LacI family DNA-binding transcriptional regulator</fullName>
    </submittedName>
</protein>
<dbReference type="Gene3D" id="1.10.260.40">
    <property type="entry name" value="lambda repressor-like DNA-binding domains"/>
    <property type="match status" value="1"/>
</dbReference>
<dbReference type="EMBL" id="CP090978">
    <property type="protein sequence ID" value="UJF34948.1"/>
    <property type="molecule type" value="Genomic_DNA"/>
</dbReference>
<proteinExistence type="predicted"/>
<dbReference type="CDD" id="cd01392">
    <property type="entry name" value="HTH_LacI"/>
    <property type="match status" value="1"/>
</dbReference>
<dbReference type="Proteomes" id="UP001649230">
    <property type="component" value="Chromosome"/>
</dbReference>
<dbReference type="PANTHER" id="PTHR30146:SF148">
    <property type="entry name" value="HTH-TYPE TRANSCRIPTIONAL REPRESSOR PURR-RELATED"/>
    <property type="match status" value="1"/>
</dbReference>
<name>A0ABY3SN84_9BACL</name>
<dbReference type="SUPFAM" id="SSF53822">
    <property type="entry name" value="Periplasmic binding protein-like I"/>
    <property type="match status" value="1"/>
</dbReference>
<evidence type="ECO:0000256" key="4">
    <source>
        <dbReference type="ARBA" id="ARBA00023163"/>
    </source>
</evidence>
<reference evidence="6 7" key="1">
    <citation type="journal article" date="2024" name="Int. J. Syst. Evol. Microbiol.">
        <title>Paenibacillus hexagrammi sp. nov., a novel bacterium isolated from the gut content of Hexagrammos agrammus.</title>
        <authorList>
            <person name="Jung H.K."/>
            <person name="Kim D.G."/>
            <person name="Zin H."/>
            <person name="Park J."/>
            <person name="Jung H."/>
            <person name="Kim Y.O."/>
            <person name="Kong H.J."/>
            <person name="Kim J.W."/>
            <person name="Kim Y.S."/>
        </authorList>
    </citation>
    <scope>NUCLEOTIDE SEQUENCE [LARGE SCALE GENOMIC DNA]</scope>
    <source>
        <strain evidence="6 7">YPD9-1</strain>
    </source>
</reference>
<keyword evidence="2" id="KW-0805">Transcription regulation</keyword>